<protein>
    <submittedName>
        <fullName evidence="1">Uncharacterized protein</fullName>
    </submittedName>
</protein>
<name>H8Z7H6_9GAMM</name>
<dbReference type="OrthoDB" id="6215778at2"/>
<reference evidence="1 2" key="2">
    <citation type="submission" date="2011-11" db="EMBL/GenBank/DDBJ databases">
        <authorList>
            <consortium name="US DOE Joint Genome Institute"/>
            <person name="Lucas S."/>
            <person name="Han J."/>
            <person name="Lapidus A."/>
            <person name="Cheng J.-F."/>
            <person name="Goodwin L."/>
            <person name="Pitluck S."/>
            <person name="Peters L."/>
            <person name="Ovchinnikova G."/>
            <person name="Zhang X."/>
            <person name="Detter J.C."/>
            <person name="Han C."/>
            <person name="Tapia R."/>
            <person name="Land M."/>
            <person name="Hauser L."/>
            <person name="Kyrpides N."/>
            <person name="Ivanova N."/>
            <person name="Pagani I."/>
            <person name="Vogl K."/>
            <person name="Liu Z."/>
            <person name="Overmann J."/>
            <person name="Frigaard N.-U."/>
            <person name="Bryant D."/>
            <person name="Woyke T."/>
        </authorList>
    </citation>
    <scope>NUCLEOTIDE SEQUENCE [LARGE SCALE GENOMIC DNA]</scope>
    <source>
        <strain evidence="1 2">970</strain>
    </source>
</reference>
<accession>H8Z7H6</accession>
<reference evidence="2" key="1">
    <citation type="submission" date="2011-06" db="EMBL/GenBank/DDBJ databases">
        <authorList>
            <consortium name="US DOE Joint Genome Institute (JGI-PGF)"/>
            <person name="Lucas S."/>
            <person name="Han J."/>
            <person name="Lapidus A."/>
            <person name="Cheng J.-F."/>
            <person name="Goodwin L."/>
            <person name="Pitluck S."/>
            <person name="Peters L."/>
            <person name="Land M.L."/>
            <person name="Hauser L."/>
            <person name="Vogl K."/>
            <person name="Liu Z."/>
            <person name="Overmann J."/>
            <person name="Frigaard N.-U."/>
            <person name="Bryant D.A."/>
            <person name="Woyke T.J."/>
        </authorList>
    </citation>
    <scope>NUCLEOTIDE SEQUENCE [LARGE SCALE GENOMIC DNA]</scope>
    <source>
        <strain evidence="2">970</strain>
    </source>
</reference>
<sequence length="84" mass="9448">MARFEPCHGKDACRDDGERCLTCGRELDEIARLRDAIDVLASLAMDRDYENREEFANYVARKLFKTIGYRREQLGSAGDASAGS</sequence>
<dbReference type="RefSeq" id="WP_009151309.1">
    <property type="nucleotide sequence ID" value="NZ_CP121471.1"/>
</dbReference>
<proteinExistence type="predicted"/>
<organism evidence="1 2">
    <name type="scientific">Thiorhodovibrio frisius</name>
    <dbReference type="NCBI Taxonomy" id="631362"/>
    <lineage>
        <taxon>Bacteria</taxon>
        <taxon>Pseudomonadati</taxon>
        <taxon>Pseudomonadota</taxon>
        <taxon>Gammaproteobacteria</taxon>
        <taxon>Chromatiales</taxon>
        <taxon>Chromatiaceae</taxon>
        <taxon>Thiorhodovibrio</taxon>
    </lineage>
</organism>
<keyword evidence="2" id="KW-1185">Reference proteome</keyword>
<evidence type="ECO:0000313" key="2">
    <source>
        <dbReference type="Proteomes" id="UP000002964"/>
    </source>
</evidence>
<dbReference type="eggNOG" id="ENOG5032X83">
    <property type="taxonomic scope" value="Bacteria"/>
</dbReference>
<dbReference type="Proteomes" id="UP000002964">
    <property type="component" value="Unassembled WGS sequence"/>
</dbReference>
<dbReference type="AlphaFoldDB" id="H8Z7H6"/>
<evidence type="ECO:0000313" key="1">
    <source>
        <dbReference type="EMBL" id="EIC20906.1"/>
    </source>
</evidence>
<gene>
    <name evidence="1" type="ORF">Thi970DRAFT_04580</name>
</gene>
<dbReference type="HOGENOM" id="CLU_199107_0_0_6"/>
<dbReference type="EMBL" id="JH603170">
    <property type="protein sequence ID" value="EIC20906.1"/>
    <property type="molecule type" value="Genomic_DNA"/>
</dbReference>